<organism evidence="2 3">
    <name type="scientific">Melipona bicolor</name>
    <dbReference type="NCBI Taxonomy" id="60889"/>
    <lineage>
        <taxon>Eukaryota</taxon>
        <taxon>Metazoa</taxon>
        <taxon>Ecdysozoa</taxon>
        <taxon>Arthropoda</taxon>
        <taxon>Hexapoda</taxon>
        <taxon>Insecta</taxon>
        <taxon>Pterygota</taxon>
        <taxon>Neoptera</taxon>
        <taxon>Endopterygota</taxon>
        <taxon>Hymenoptera</taxon>
        <taxon>Apocrita</taxon>
        <taxon>Aculeata</taxon>
        <taxon>Apoidea</taxon>
        <taxon>Anthophila</taxon>
        <taxon>Apidae</taxon>
        <taxon>Melipona</taxon>
    </lineage>
</organism>
<name>A0AA40KNF0_9HYME</name>
<gene>
    <name evidence="2" type="ORF">K0M31_004509</name>
</gene>
<protein>
    <submittedName>
        <fullName evidence="2">Uncharacterized protein</fullName>
    </submittedName>
</protein>
<feature type="region of interest" description="Disordered" evidence="1">
    <location>
        <begin position="1"/>
        <end position="64"/>
    </location>
</feature>
<sequence>MEGRERKETNVSLPQYQEYPPLELDNDRGKNHEGNSSSSNDSILTGANSRVPSIPASSTETTPRRPVSVELCCYLFPENPEGKNPDGNRKTILKSNFLQRTGERFSPFLPPLLVEARGISRSLGRKRSFASWGSSVKVGVINVVRARNLRLESTMES</sequence>
<comment type="caution">
    <text evidence="2">The sequence shown here is derived from an EMBL/GenBank/DDBJ whole genome shotgun (WGS) entry which is preliminary data.</text>
</comment>
<dbReference type="AlphaFoldDB" id="A0AA40KNF0"/>
<dbReference type="Proteomes" id="UP001177670">
    <property type="component" value="Unassembled WGS sequence"/>
</dbReference>
<evidence type="ECO:0000313" key="3">
    <source>
        <dbReference type="Proteomes" id="UP001177670"/>
    </source>
</evidence>
<evidence type="ECO:0000256" key="1">
    <source>
        <dbReference type="SAM" id="MobiDB-lite"/>
    </source>
</evidence>
<accession>A0AA40KNF0</accession>
<keyword evidence="3" id="KW-1185">Reference proteome</keyword>
<proteinExistence type="predicted"/>
<reference evidence="2" key="1">
    <citation type="submission" date="2021-10" db="EMBL/GenBank/DDBJ databases">
        <title>Melipona bicolor Genome sequencing and assembly.</title>
        <authorList>
            <person name="Araujo N.S."/>
            <person name="Arias M.C."/>
        </authorList>
    </citation>
    <scope>NUCLEOTIDE SEQUENCE</scope>
    <source>
        <strain evidence="2">USP_2M_L1-L4_2017</strain>
        <tissue evidence="2">Whole body</tissue>
    </source>
</reference>
<feature type="compositionally biased region" description="Polar residues" evidence="1">
    <location>
        <begin position="34"/>
        <end position="61"/>
    </location>
</feature>
<dbReference type="EMBL" id="JAHYIQ010000013">
    <property type="protein sequence ID" value="KAK1126888.1"/>
    <property type="molecule type" value="Genomic_DNA"/>
</dbReference>
<evidence type="ECO:0000313" key="2">
    <source>
        <dbReference type="EMBL" id="KAK1126888.1"/>
    </source>
</evidence>